<organism evidence="3 4">
    <name type="scientific">Paenibacillus thermoaerophilus</name>
    <dbReference type="NCBI Taxonomy" id="1215385"/>
    <lineage>
        <taxon>Bacteria</taxon>
        <taxon>Bacillati</taxon>
        <taxon>Bacillota</taxon>
        <taxon>Bacilli</taxon>
        <taxon>Bacillales</taxon>
        <taxon>Paenibacillaceae</taxon>
        <taxon>Paenibacillus</taxon>
    </lineage>
</organism>
<feature type="compositionally biased region" description="Polar residues" evidence="1">
    <location>
        <begin position="292"/>
        <end position="302"/>
    </location>
</feature>
<sequence length="519" mass="57434">MSEQPSGLRFDIYERVHLDEDISGIHELEEIELSPDIQVEVKDDQAVVQGKLVLSGRYYSQREARSAVPLAHEIPVEITLPLSRVPSLESISVEIENFDVDLVTNRSLNVTGILSLSGIELTDSRPQETWQEEEVLFIHQPDPPQTFPLQPGPPSFQPDSSFSPYDVQRGESQPAPITPYQPVDPFAPFDASSRPPQPVNPVWWSPPPPFPPYGEAREPEAQPLPYDPQHANISGLVWPSEEPQPANISGLVWPSEEPQPANISGLVWPSEEPQPANISGLVWPSEEPQHANAGNLSWTAEETQPEEVRGEDEAEPDWELSREEADVSLAQELPEEPDAAEEPELSDSEPEPAPEPASAPASAPAREEPKVYLHQLPEKPKTEPAAADPAPSREPAPFREREIPAAAEPAAEAEPEVPVKHAIPGSRELKALLARAPSADERAVPQPAQPPVGSVEWKKLFLSGREEPHRFRKLRLCIVQKEDTLDSIASKYQLKPQELSLFNRLSSSHVEEGQILYIP</sequence>
<gene>
    <name evidence="3" type="ORF">ACFQWB_11500</name>
</gene>
<evidence type="ECO:0000256" key="1">
    <source>
        <dbReference type="SAM" id="MobiDB-lite"/>
    </source>
</evidence>
<feature type="compositionally biased region" description="Pro residues" evidence="1">
    <location>
        <begin position="195"/>
        <end position="212"/>
    </location>
</feature>
<feature type="compositionally biased region" description="Acidic residues" evidence="1">
    <location>
        <begin position="333"/>
        <end position="352"/>
    </location>
</feature>
<dbReference type="InterPro" id="IPR036779">
    <property type="entry name" value="LysM_dom_sf"/>
</dbReference>
<evidence type="ECO:0000313" key="4">
    <source>
        <dbReference type="Proteomes" id="UP001596528"/>
    </source>
</evidence>
<dbReference type="InterPro" id="IPR048862">
    <property type="entry name" value="SPOCS_spoVID_N"/>
</dbReference>
<dbReference type="InterPro" id="IPR018392">
    <property type="entry name" value="LysM"/>
</dbReference>
<dbReference type="Pfam" id="PF20918">
    <property type="entry name" value="SPOCS_spoVID-N"/>
    <property type="match status" value="1"/>
</dbReference>
<evidence type="ECO:0000313" key="3">
    <source>
        <dbReference type="EMBL" id="MFC7750549.1"/>
    </source>
</evidence>
<dbReference type="PROSITE" id="PS51782">
    <property type="entry name" value="LYSM"/>
    <property type="match status" value="1"/>
</dbReference>
<name>A0ABW2V6N2_9BACL</name>
<feature type="compositionally biased region" description="Acidic residues" evidence="1">
    <location>
        <begin position="303"/>
        <end position="318"/>
    </location>
</feature>
<keyword evidence="4" id="KW-1185">Reference proteome</keyword>
<dbReference type="SUPFAM" id="SSF54106">
    <property type="entry name" value="LysM domain"/>
    <property type="match status" value="1"/>
</dbReference>
<dbReference type="Pfam" id="PF01476">
    <property type="entry name" value="LysM"/>
    <property type="match status" value="1"/>
</dbReference>
<proteinExistence type="predicted"/>
<feature type="compositionally biased region" description="Pro residues" evidence="1">
    <location>
        <begin position="141"/>
        <end position="156"/>
    </location>
</feature>
<comment type="caution">
    <text evidence="3">The sequence shown here is derived from an EMBL/GenBank/DDBJ whole genome shotgun (WGS) entry which is preliminary data.</text>
</comment>
<protein>
    <submittedName>
        <fullName evidence="3">LysM peptidoglycan-binding domain-containing protein</fullName>
    </submittedName>
</protein>
<dbReference type="Proteomes" id="UP001596528">
    <property type="component" value="Unassembled WGS sequence"/>
</dbReference>
<dbReference type="RefSeq" id="WP_379252974.1">
    <property type="nucleotide sequence ID" value="NZ_JBHTGQ010000024.1"/>
</dbReference>
<feature type="domain" description="LysM" evidence="2">
    <location>
        <begin position="475"/>
        <end position="518"/>
    </location>
</feature>
<feature type="region of interest" description="Disordered" evidence="1">
    <location>
        <begin position="141"/>
        <end position="419"/>
    </location>
</feature>
<dbReference type="Gene3D" id="3.10.350.10">
    <property type="entry name" value="LysM domain"/>
    <property type="match status" value="1"/>
</dbReference>
<accession>A0ABW2V6N2</accession>
<dbReference type="CDD" id="cd00118">
    <property type="entry name" value="LysM"/>
    <property type="match status" value="1"/>
</dbReference>
<evidence type="ECO:0000259" key="2">
    <source>
        <dbReference type="PROSITE" id="PS51782"/>
    </source>
</evidence>
<dbReference type="SMART" id="SM00257">
    <property type="entry name" value="LysM"/>
    <property type="match status" value="1"/>
</dbReference>
<dbReference type="EMBL" id="JBHTGQ010000024">
    <property type="protein sequence ID" value="MFC7750549.1"/>
    <property type="molecule type" value="Genomic_DNA"/>
</dbReference>
<reference evidence="4" key="1">
    <citation type="journal article" date="2019" name="Int. J. Syst. Evol. Microbiol.">
        <title>The Global Catalogue of Microorganisms (GCM) 10K type strain sequencing project: providing services to taxonomists for standard genome sequencing and annotation.</title>
        <authorList>
            <consortium name="The Broad Institute Genomics Platform"/>
            <consortium name="The Broad Institute Genome Sequencing Center for Infectious Disease"/>
            <person name="Wu L."/>
            <person name="Ma J."/>
        </authorList>
    </citation>
    <scope>NUCLEOTIDE SEQUENCE [LARGE SCALE GENOMIC DNA]</scope>
    <source>
        <strain evidence="4">JCM 18657</strain>
    </source>
</reference>
<feature type="compositionally biased region" description="Basic and acidic residues" evidence="1">
    <location>
        <begin position="365"/>
        <end position="382"/>
    </location>
</feature>